<keyword evidence="4" id="KW-1185">Reference proteome</keyword>
<feature type="region of interest" description="Disordered" evidence="1">
    <location>
        <begin position="190"/>
        <end position="237"/>
    </location>
</feature>
<sequence>MLRDPSHSPLRTTGFEIAPRTKDNELYCIAYGTVAERFSYEWSLPREGVVRILLSEWRVSQSRMINTMEPENMVVDGGKYCRFWFNPEFAGVAELAMIMAQEKKARRGEYASDQAQSEEEAHPEQPTDFDRVSQIGHSKNSQSVIRDTTVEEEDLSGNEEEENVGFLLITFRHRVCECISKPIGKLLLNLPDDEEDPHSQDKENPDDGNKGTGKEQAHQPEQQTVGEDGDGNIYSYEHDSLPLPPEKFYFSPKQYRNSCKISSRCYVREIVAAIKKYPNELEFFTRHPQFKHIFHIAEEPNRKSQGLWMLLLHHASTEIENELWFVVNGVPIRYSIKEHALLTGLDCHDYPTNYNNLKDPEKGDYKFVERWFKGSRRITVADVEKKLVAMKSTVNKKKMALLY</sequence>
<feature type="compositionally biased region" description="Acidic residues" evidence="1">
    <location>
        <begin position="150"/>
        <end position="159"/>
    </location>
</feature>
<comment type="caution">
    <text evidence="3">The sequence shown here is derived from an EMBL/GenBank/DDBJ whole genome shotgun (WGS) entry which is preliminary data.</text>
</comment>
<dbReference type="InterPro" id="IPR015410">
    <property type="entry name" value="DUF1985"/>
</dbReference>
<feature type="domain" description="DUF1985" evidence="2">
    <location>
        <begin position="312"/>
        <end position="401"/>
    </location>
</feature>
<feature type="compositionally biased region" description="Basic and acidic residues" evidence="1">
    <location>
        <begin position="197"/>
        <end position="218"/>
    </location>
</feature>
<dbReference type="Proteomes" id="UP000467841">
    <property type="component" value="Unassembled WGS sequence"/>
</dbReference>
<name>A0A6D2J5W6_9BRAS</name>
<protein>
    <recommendedName>
        <fullName evidence="2">DUF1985 domain-containing protein</fullName>
    </recommendedName>
</protein>
<dbReference type="Pfam" id="PF09331">
    <property type="entry name" value="DUF1985"/>
    <property type="match status" value="1"/>
</dbReference>
<dbReference type="OrthoDB" id="1109006at2759"/>
<organism evidence="3 4">
    <name type="scientific">Microthlaspi erraticum</name>
    <dbReference type="NCBI Taxonomy" id="1685480"/>
    <lineage>
        <taxon>Eukaryota</taxon>
        <taxon>Viridiplantae</taxon>
        <taxon>Streptophyta</taxon>
        <taxon>Embryophyta</taxon>
        <taxon>Tracheophyta</taxon>
        <taxon>Spermatophyta</taxon>
        <taxon>Magnoliopsida</taxon>
        <taxon>eudicotyledons</taxon>
        <taxon>Gunneridae</taxon>
        <taxon>Pentapetalae</taxon>
        <taxon>rosids</taxon>
        <taxon>malvids</taxon>
        <taxon>Brassicales</taxon>
        <taxon>Brassicaceae</taxon>
        <taxon>Coluteocarpeae</taxon>
        <taxon>Microthlaspi</taxon>
    </lineage>
</organism>
<dbReference type="PANTHER" id="PTHR48449">
    <property type="entry name" value="DUF1985 DOMAIN-CONTAINING PROTEIN"/>
    <property type="match status" value="1"/>
</dbReference>
<reference evidence="3" key="1">
    <citation type="submission" date="2020-01" db="EMBL/GenBank/DDBJ databases">
        <authorList>
            <person name="Mishra B."/>
        </authorList>
    </citation>
    <scope>NUCLEOTIDE SEQUENCE [LARGE SCALE GENOMIC DNA]</scope>
</reference>
<dbReference type="PANTHER" id="PTHR48449:SF1">
    <property type="entry name" value="DUF1985 DOMAIN-CONTAINING PROTEIN"/>
    <property type="match status" value="1"/>
</dbReference>
<feature type="compositionally biased region" description="Polar residues" evidence="1">
    <location>
        <begin position="135"/>
        <end position="146"/>
    </location>
</feature>
<evidence type="ECO:0000313" key="4">
    <source>
        <dbReference type="Proteomes" id="UP000467841"/>
    </source>
</evidence>
<dbReference type="EMBL" id="CACVBM020001126">
    <property type="protein sequence ID" value="CAA7032676.1"/>
    <property type="molecule type" value="Genomic_DNA"/>
</dbReference>
<proteinExistence type="predicted"/>
<evidence type="ECO:0000313" key="3">
    <source>
        <dbReference type="EMBL" id="CAA7032676.1"/>
    </source>
</evidence>
<dbReference type="AlphaFoldDB" id="A0A6D2J5W6"/>
<feature type="compositionally biased region" description="Basic and acidic residues" evidence="1">
    <location>
        <begin position="119"/>
        <end position="131"/>
    </location>
</feature>
<gene>
    <name evidence="3" type="ORF">MERR_LOCUS19911</name>
</gene>
<feature type="region of interest" description="Disordered" evidence="1">
    <location>
        <begin position="108"/>
        <end position="159"/>
    </location>
</feature>
<accession>A0A6D2J5W6</accession>
<evidence type="ECO:0000256" key="1">
    <source>
        <dbReference type="SAM" id="MobiDB-lite"/>
    </source>
</evidence>
<evidence type="ECO:0000259" key="2">
    <source>
        <dbReference type="Pfam" id="PF09331"/>
    </source>
</evidence>